<accession>A0A7Y0L854</accession>
<dbReference type="PANTHER" id="PTHR43625">
    <property type="entry name" value="AFLATOXIN B1 ALDEHYDE REDUCTASE"/>
    <property type="match status" value="1"/>
</dbReference>
<evidence type="ECO:0000313" key="4">
    <source>
        <dbReference type="Proteomes" id="UP000533476"/>
    </source>
</evidence>
<dbReference type="Pfam" id="PF00248">
    <property type="entry name" value="Aldo_ket_red"/>
    <property type="match status" value="1"/>
</dbReference>
<evidence type="ECO:0000313" key="3">
    <source>
        <dbReference type="EMBL" id="NMP25088.1"/>
    </source>
</evidence>
<protein>
    <submittedName>
        <fullName evidence="3">Aldo/keto reductase</fullName>
    </submittedName>
</protein>
<dbReference type="PANTHER" id="PTHR43625:SF40">
    <property type="entry name" value="ALDO-KETO REDUCTASE YAKC [NADP(+)]"/>
    <property type="match status" value="1"/>
</dbReference>
<evidence type="ECO:0000256" key="1">
    <source>
        <dbReference type="ARBA" id="ARBA00023002"/>
    </source>
</evidence>
<reference evidence="3 4" key="1">
    <citation type="submission" date="2020-04" db="EMBL/GenBank/DDBJ databases">
        <authorList>
            <person name="Zhang R."/>
            <person name="Schippers A."/>
        </authorList>
    </citation>
    <scope>NUCLEOTIDE SEQUENCE [LARGE SCALE GENOMIC DNA]</scope>
    <source>
        <strain evidence="3 4">DSM 109850</strain>
    </source>
</reference>
<dbReference type="EMBL" id="JABBVZ010000225">
    <property type="protein sequence ID" value="NMP25088.1"/>
    <property type="molecule type" value="Genomic_DNA"/>
</dbReference>
<gene>
    <name evidence="3" type="ORF">HIJ39_22565</name>
</gene>
<keyword evidence="4" id="KW-1185">Reference proteome</keyword>
<feature type="domain" description="NADP-dependent oxidoreductase" evidence="2">
    <location>
        <begin position="24"/>
        <end position="125"/>
    </location>
</feature>
<dbReference type="InterPro" id="IPR050791">
    <property type="entry name" value="Aldo-Keto_reductase"/>
</dbReference>
<dbReference type="RefSeq" id="WP_207711872.1">
    <property type="nucleotide sequence ID" value="NZ_JABBVZ010000225.1"/>
</dbReference>
<feature type="non-terminal residue" evidence="3">
    <location>
        <position position="1"/>
    </location>
</feature>
<dbReference type="GO" id="GO:0005737">
    <property type="term" value="C:cytoplasm"/>
    <property type="evidence" value="ECO:0007669"/>
    <property type="project" value="TreeGrafter"/>
</dbReference>
<sequence>KWPPTPANFDTRPRSRPGQFLKKLLGRGFLTGRFQRPEDLPEDDFRRHHPRFQGENFQKNLQLVKIIQEMAEAKGATPAQLAISWVLAQGDDIVPIPGTKRRTYLEENAQAVTIHWSPAELQRISDAFPTGSTAGARYADMSTVNR</sequence>
<dbReference type="InterPro" id="IPR023210">
    <property type="entry name" value="NADP_OxRdtase_dom"/>
</dbReference>
<keyword evidence="1" id="KW-0560">Oxidoreductase</keyword>
<name>A0A7Y0L854_9FIRM</name>
<dbReference type="Gene3D" id="3.20.20.100">
    <property type="entry name" value="NADP-dependent oxidoreductase domain"/>
    <property type="match status" value="1"/>
</dbReference>
<dbReference type="AlphaFoldDB" id="A0A7Y0L854"/>
<organism evidence="3 4">
    <name type="scientific">Sulfobacillus harzensis</name>
    <dbReference type="NCBI Taxonomy" id="2729629"/>
    <lineage>
        <taxon>Bacteria</taxon>
        <taxon>Bacillati</taxon>
        <taxon>Bacillota</taxon>
        <taxon>Clostridia</taxon>
        <taxon>Eubacteriales</taxon>
        <taxon>Clostridiales Family XVII. Incertae Sedis</taxon>
        <taxon>Sulfobacillus</taxon>
    </lineage>
</organism>
<proteinExistence type="predicted"/>
<dbReference type="Proteomes" id="UP000533476">
    <property type="component" value="Unassembled WGS sequence"/>
</dbReference>
<dbReference type="GO" id="GO:0016491">
    <property type="term" value="F:oxidoreductase activity"/>
    <property type="evidence" value="ECO:0007669"/>
    <property type="project" value="UniProtKB-KW"/>
</dbReference>
<evidence type="ECO:0000259" key="2">
    <source>
        <dbReference type="Pfam" id="PF00248"/>
    </source>
</evidence>
<dbReference type="SUPFAM" id="SSF51430">
    <property type="entry name" value="NAD(P)-linked oxidoreductase"/>
    <property type="match status" value="1"/>
</dbReference>
<comment type="caution">
    <text evidence="3">The sequence shown here is derived from an EMBL/GenBank/DDBJ whole genome shotgun (WGS) entry which is preliminary data.</text>
</comment>
<dbReference type="InterPro" id="IPR036812">
    <property type="entry name" value="NAD(P)_OxRdtase_dom_sf"/>
</dbReference>